<dbReference type="OrthoDB" id="46760at2759"/>
<dbReference type="eggNOG" id="KOG0504">
    <property type="taxonomic scope" value="Eukaryota"/>
</dbReference>
<comment type="caution">
    <text evidence="5">The sequence shown here is derived from an EMBL/GenBank/DDBJ whole genome shotgun (WGS) entry which is preliminary data.</text>
</comment>
<evidence type="ECO:0000256" key="2">
    <source>
        <dbReference type="ARBA" id="ARBA00023043"/>
    </source>
</evidence>
<dbReference type="Pfam" id="PF11976">
    <property type="entry name" value="Rad60-SLD"/>
    <property type="match status" value="1"/>
</dbReference>
<dbReference type="InterPro" id="IPR002110">
    <property type="entry name" value="Ankyrin_rpt"/>
</dbReference>
<evidence type="ECO:0000256" key="1">
    <source>
        <dbReference type="ARBA" id="ARBA00022737"/>
    </source>
</evidence>
<reference evidence="5 6" key="1">
    <citation type="journal article" date="2012" name="Genome Biol.">
        <title>Genome and low-iron response of an oceanic diatom adapted to chronic iron limitation.</title>
        <authorList>
            <person name="Lommer M."/>
            <person name="Specht M."/>
            <person name="Roy A.S."/>
            <person name="Kraemer L."/>
            <person name="Andreson R."/>
            <person name="Gutowska M.A."/>
            <person name="Wolf J."/>
            <person name="Bergner S.V."/>
            <person name="Schilhabel M.B."/>
            <person name="Klostermeier U.C."/>
            <person name="Beiko R.G."/>
            <person name="Rosenstiel P."/>
            <person name="Hippler M."/>
            <person name="Laroche J."/>
        </authorList>
    </citation>
    <scope>NUCLEOTIDE SEQUENCE [LARGE SCALE GENOMIC DNA]</scope>
    <source>
        <strain evidence="5 6">CCMP1005</strain>
    </source>
</reference>
<feature type="domain" description="Rad60/SUMO-like" evidence="4">
    <location>
        <begin position="22"/>
        <end position="80"/>
    </location>
</feature>
<accession>K0TEZ2</accession>
<dbReference type="CDD" id="cd01763">
    <property type="entry name" value="Ubl_SUMO_like"/>
    <property type="match status" value="1"/>
</dbReference>
<dbReference type="InterPro" id="IPR022617">
    <property type="entry name" value="Rad60/SUMO-like_dom"/>
</dbReference>
<protein>
    <recommendedName>
        <fullName evidence="4">Rad60/SUMO-like domain-containing protein</fullName>
    </recommendedName>
</protein>
<dbReference type="InterPro" id="IPR036770">
    <property type="entry name" value="Ankyrin_rpt-contain_sf"/>
</dbReference>
<organism evidence="5 6">
    <name type="scientific">Thalassiosira oceanica</name>
    <name type="common">Marine diatom</name>
    <dbReference type="NCBI Taxonomy" id="159749"/>
    <lineage>
        <taxon>Eukaryota</taxon>
        <taxon>Sar</taxon>
        <taxon>Stramenopiles</taxon>
        <taxon>Ochrophyta</taxon>
        <taxon>Bacillariophyta</taxon>
        <taxon>Coscinodiscophyceae</taxon>
        <taxon>Thalassiosirophycidae</taxon>
        <taxon>Thalassiosirales</taxon>
        <taxon>Thalassiosiraceae</taxon>
        <taxon>Thalassiosira</taxon>
    </lineage>
</organism>
<dbReference type="AlphaFoldDB" id="K0TEZ2"/>
<evidence type="ECO:0000313" key="5">
    <source>
        <dbReference type="EMBL" id="EJK77288.1"/>
    </source>
</evidence>
<dbReference type="Pfam" id="PF12796">
    <property type="entry name" value="Ank_2"/>
    <property type="match status" value="1"/>
</dbReference>
<evidence type="ECO:0000313" key="6">
    <source>
        <dbReference type="Proteomes" id="UP000266841"/>
    </source>
</evidence>
<keyword evidence="1" id="KW-0677">Repeat</keyword>
<sequence>MTESEEEIVIELEGASMTEDVRMQYQVETGSELSDVFDQYAAFRAIPRNNLEFCFKGVAVKPNHSPASLGMKEDDNRIQVKLTGDSLVDATVADACASGQIQTVMDLIVKNDGLHLRRIKWTDVDGQELCTPLVFIAIDFGHNDLVKELLPLHKDIINTLQDEAGDYTALQWASFAGNLGIIKTLVEDGGAIPDEEALSLAREYDHPDVADYLFNKIDMYSNLENDDEIMEKACREGDNKRVKELLGQGYDVSKFKDEEGKWLAFSPMFLALKNGHLEVIQIFAEMGISLDTSDEEALPKAVTE</sequence>
<gene>
    <name evidence="5" type="ORF">THAOC_00889</name>
</gene>
<dbReference type="InterPro" id="IPR029071">
    <property type="entry name" value="Ubiquitin-like_domsf"/>
</dbReference>
<proteinExistence type="predicted"/>
<dbReference type="Proteomes" id="UP000266841">
    <property type="component" value="Unassembled WGS sequence"/>
</dbReference>
<dbReference type="PANTHER" id="PTHR24198:SF165">
    <property type="entry name" value="ANKYRIN REPEAT-CONTAINING PROTEIN-RELATED"/>
    <property type="match status" value="1"/>
</dbReference>
<dbReference type="Gene3D" id="3.10.20.90">
    <property type="entry name" value="Phosphatidylinositol 3-kinase Catalytic Subunit, Chain A, domain 1"/>
    <property type="match status" value="1"/>
</dbReference>
<dbReference type="Gene3D" id="1.25.40.20">
    <property type="entry name" value="Ankyrin repeat-containing domain"/>
    <property type="match status" value="2"/>
</dbReference>
<keyword evidence="2 3" id="KW-0040">ANK repeat</keyword>
<dbReference type="EMBL" id="AGNL01001064">
    <property type="protein sequence ID" value="EJK77288.1"/>
    <property type="molecule type" value="Genomic_DNA"/>
</dbReference>
<dbReference type="SMART" id="SM00248">
    <property type="entry name" value="ANK"/>
    <property type="match status" value="4"/>
</dbReference>
<dbReference type="SUPFAM" id="SSF54236">
    <property type="entry name" value="Ubiquitin-like"/>
    <property type="match status" value="1"/>
</dbReference>
<dbReference type="PROSITE" id="PS50088">
    <property type="entry name" value="ANK_REPEAT"/>
    <property type="match status" value="1"/>
</dbReference>
<keyword evidence="6" id="KW-1185">Reference proteome</keyword>
<name>K0TEZ2_THAOC</name>
<evidence type="ECO:0000259" key="4">
    <source>
        <dbReference type="Pfam" id="PF11976"/>
    </source>
</evidence>
<feature type="repeat" description="ANK" evidence="3">
    <location>
        <begin position="263"/>
        <end position="295"/>
    </location>
</feature>
<dbReference type="PANTHER" id="PTHR24198">
    <property type="entry name" value="ANKYRIN REPEAT AND PROTEIN KINASE DOMAIN-CONTAINING PROTEIN"/>
    <property type="match status" value="1"/>
</dbReference>
<evidence type="ECO:0000256" key="3">
    <source>
        <dbReference type="PROSITE-ProRule" id="PRU00023"/>
    </source>
</evidence>
<dbReference type="SUPFAM" id="SSF48403">
    <property type="entry name" value="Ankyrin repeat"/>
    <property type="match status" value="1"/>
</dbReference>